<dbReference type="Pfam" id="PF12937">
    <property type="entry name" value="F-box-like"/>
    <property type="match status" value="1"/>
</dbReference>
<proteinExistence type="predicted"/>
<dbReference type="AlphaFoldDB" id="A0A915PTK5"/>
<accession>A0A915PTK5</accession>
<dbReference type="PROSITE" id="PS50181">
    <property type="entry name" value="FBOX"/>
    <property type="match status" value="1"/>
</dbReference>
<dbReference type="InterPro" id="IPR036047">
    <property type="entry name" value="F-box-like_dom_sf"/>
</dbReference>
<keyword evidence="2" id="KW-1185">Reference proteome</keyword>
<dbReference type="Proteomes" id="UP000887581">
    <property type="component" value="Unplaced"/>
</dbReference>
<dbReference type="SMART" id="SM00256">
    <property type="entry name" value="FBOX"/>
    <property type="match status" value="1"/>
</dbReference>
<protein>
    <submittedName>
        <fullName evidence="3">F-box domain-containing protein</fullName>
    </submittedName>
</protein>
<dbReference type="WBParaSite" id="sdigi.contig401.g8058.t1">
    <property type="protein sequence ID" value="sdigi.contig401.g8058.t1"/>
    <property type="gene ID" value="sdigi.contig401.g8058"/>
</dbReference>
<organism evidence="2 3">
    <name type="scientific">Setaria digitata</name>
    <dbReference type="NCBI Taxonomy" id="48799"/>
    <lineage>
        <taxon>Eukaryota</taxon>
        <taxon>Metazoa</taxon>
        <taxon>Ecdysozoa</taxon>
        <taxon>Nematoda</taxon>
        <taxon>Chromadorea</taxon>
        <taxon>Rhabditida</taxon>
        <taxon>Spirurina</taxon>
        <taxon>Spiruromorpha</taxon>
        <taxon>Filarioidea</taxon>
        <taxon>Setariidae</taxon>
        <taxon>Setaria</taxon>
    </lineage>
</organism>
<dbReference type="Gene3D" id="1.20.1280.50">
    <property type="match status" value="1"/>
</dbReference>
<evidence type="ECO:0000313" key="3">
    <source>
        <dbReference type="WBParaSite" id="sdigi.contig401.g8058.t1"/>
    </source>
</evidence>
<evidence type="ECO:0000259" key="1">
    <source>
        <dbReference type="PROSITE" id="PS50181"/>
    </source>
</evidence>
<name>A0A915PTK5_9BILA</name>
<evidence type="ECO:0000313" key="2">
    <source>
        <dbReference type="Proteomes" id="UP000887581"/>
    </source>
</evidence>
<dbReference type="InterPro" id="IPR001810">
    <property type="entry name" value="F-box_dom"/>
</dbReference>
<feature type="domain" description="F-box" evidence="1">
    <location>
        <begin position="43"/>
        <end position="90"/>
    </location>
</feature>
<dbReference type="CDD" id="cd09917">
    <property type="entry name" value="F-box_SF"/>
    <property type="match status" value="1"/>
</dbReference>
<reference evidence="3" key="1">
    <citation type="submission" date="2022-11" db="UniProtKB">
        <authorList>
            <consortium name="WormBaseParasite"/>
        </authorList>
    </citation>
    <scope>IDENTIFICATION</scope>
</reference>
<dbReference type="SUPFAM" id="SSF81383">
    <property type="entry name" value="F-box domain"/>
    <property type="match status" value="1"/>
</dbReference>
<sequence>MQNSQVLEVAASTTLLLGSCYLTQSASSTPINDHQDDEEAGTAFAISSLPPEIHLHILKHLPRYDIDNCRFVCKRWKEMIDRNSHSLKKHLVEMLELREYKSRFILTLQIVAKHLTNTLAIVSLLKQELASLLKTYSNILKSWTFCEHVTTHSSFGLGKRRRARTSATLGHNDEEQQFADDEQQQQQQFAAKLPHLLIYVGQTSPSNSYLPILVPNIPRDNNRHTEDHDERKRREHTPSQLLCERIAKYFREADINFLKLTEMRFTDHFVDRLLDAFGTCKIRCKKVEINFTDFFNWSNAKNYHSFGCGTAIGDDQFLADFLEGKATKYLDETVLRIDNSSITTNGFCRAIDKWKQTGARWVLNLCVGSAHIDIDDLLSYLSLNQSKPRQGAFRIVHPQLPDEALLLWDDKDGLHIASSGKSFS</sequence>